<dbReference type="Gene3D" id="2.40.40.20">
    <property type="match status" value="1"/>
</dbReference>
<evidence type="ECO:0000256" key="2">
    <source>
        <dbReference type="ARBA" id="ARBA00022723"/>
    </source>
</evidence>
<dbReference type="RefSeq" id="WP_050672257.1">
    <property type="nucleotide sequence ID" value="NZ_CVRL01000001.1"/>
</dbReference>
<gene>
    <name evidence="6" type="primary">dmsA</name>
    <name evidence="6" type="ORF">NIT7321_00086</name>
</gene>
<dbReference type="PROSITE" id="PS51669">
    <property type="entry name" value="4FE4S_MOW_BIS_MGD"/>
    <property type="match status" value="1"/>
</dbReference>
<dbReference type="Gene3D" id="3.40.228.10">
    <property type="entry name" value="Dimethylsulfoxide Reductase, domain 2"/>
    <property type="match status" value="1"/>
</dbReference>
<evidence type="ECO:0000313" key="7">
    <source>
        <dbReference type="Proteomes" id="UP000043764"/>
    </source>
</evidence>
<dbReference type="Proteomes" id="UP000043764">
    <property type="component" value="Unassembled WGS sequence"/>
</dbReference>
<evidence type="ECO:0000259" key="5">
    <source>
        <dbReference type="PROSITE" id="PS51669"/>
    </source>
</evidence>
<dbReference type="SMART" id="SM00926">
    <property type="entry name" value="Molybdop_Fe4S4"/>
    <property type="match status" value="1"/>
</dbReference>
<comment type="similarity">
    <text evidence="1">Belongs to the prokaryotic molybdopterin-containing oxidoreductase family.</text>
</comment>
<reference evidence="7" key="1">
    <citation type="submission" date="2015-05" db="EMBL/GenBank/DDBJ databases">
        <authorList>
            <person name="Rodrigo-Torres Lidia"/>
            <person name="Arahal R.David."/>
        </authorList>
    </citation>
    <scope>NUCLEOTIDE SEQUENCE [LARGE SCALE GENOMIC DNA]</scope>
    <source>
        <strain evidence="7">CECT 7321</strain>
    </source>
</reference>
<keyword evidence="2" id="KW-0479">Metal-binding</keyword>
<evidence type="ECO:0000313" key="6">
    <source>
        <dbReference type="EMBL" id="CRL09257.1"/>
    </source>
</evidence>
<dbReference type="InterPro" id="IPR006963">
    <property type="entry name" value="Mopterin_OxRdtase_4Fe-4S_dom"/>
</dbReference>
<dbReference type="Pfam" id="PF00384">
    <property type="entry name" value="Molybdopterin"/>
    <property type="match status" value="1"/>
</dbReference>
<dbReference type="STRING" id="481446.NIT7645_03111"/>
<dbReference type="GO" id="GO:0051536">
    <property type="term" value="F:iron-sulfur cluster binding"/>
    <property type="evidence" value="ECO:0007669"/>
    <property type="project" value="UniProtKB-KW"/>
</dbReference>
<proteinExistence type="inferred from homology"/>
<evidence type="ECO:0000256" key="4">
    <source>
        <dbReference type="ARBA" id="ARBA00023014"/>
    </source>
</evidence>
<dbReference type="InterPro" id="IPR050612">
    <property type="entry name" value="Prok_Mopterin_Oxidored"/>
</dbReference>
<name>A0A0H5CWC4_9RHOB</name>
<dbReference type="AlphaFoldDB" id="A0A0H5CWC4"/>
<keyword evidence="7" id="KW-1185">Reference proteome</keyword>
<dbReference type="Gene3D" id="3.30.2070.10">
    <property type="entry name" value="Formate dehydrogenase/DMSO reductase"/>
    <property type="match status" value="1"/>
</dbReference>
<protein>
    <submittedName>
        <fullName evidence="6">Dimethyl sulfoxide reductase DmsA</fullName>
        <ecNumber evidence="6">1.8.5.3</ecNumber>
    </submittedName>
</protein>
<evidence type="ECO:0000256" key="1">
    <source>
        <dbReference type="ARBA" id="ARBA00010312"/>
    </source>
</evidence>
<dbReference type="Gene3D" id="2.20.25.90">
    <property type="entry name" value="ADC-like domains"/>
    <property type="match status" value="1"/>
</dbReference>
<dbReference type="SUPFAM" id="SSF53706">
    <property type="entry name" value="Formate dehydrogenase/DMSO reductase, domains 1-3"/>
    <property type="match status" value="1"/>
</dbReference>
<sequence>MRDDIHPTPSGTPDSGAAQTLPSVCPLDCPDTCSLSVTVQDGQIRAVHGSHANPFTAGVICNKVARSYAGFVHGPNRLTRPLRRTGPRGGDGFEPISWEEALDLIHAGFSRAIAAHGGQSVLPLNYAGPHGELAAGSIDRRFFYKMGATRMNRGPLCGGVRGGAYESLFGTAPGMPPAQVLHSDLVLVWGNNVTVSNLHLAPLLKQARKAGAKLVVIDPKRTKIAEQCDLHLQLVPGTDVVLAMALAAELDRRGALDQDFIARWTTGADRYMAAAHGYTPDQVRDICGLPVEQFNQLADWICAARTMSTSLGNGIERGRSGGSGLRAAMALQALTGQHGRIGAGVMAKPGFAAPKTPARLQGDHLIDPDTRVINILDVARKMLDPQMRIPIRAVMIYNHNPVATHPDQARLIEALSQEEIFVAGSDVVMTDSMRMCDVILPASSHFECNDVYGAYGQNYIQRAAPVIAQVGESLPNTEIFRRLAARFGYDTPEFRDSDAELMDQAMDAQSPYLQGFRPQDMPLDRALEITTADGREPVMCDSVLPATPSGRIELFSDRYEAEGGFGVPRYDPATRELPFVLITPSSSKRTNATFGDQPLSDGEEIVEIHPEDARRLDLQEGDKVDLLNDQATVGLVAHITDATRPGVLYSPKGTWRKSSHTGLTVNALIPIDLRTDIEDGACYNETCVELRKRAS</sequence>
<dbReference type="EMBL" id="CVRL01000001">
    <property type="protein sequence ID" value="CRL09257.1"/>
    <property type="molecule type" value="Genomic_DNA"/>
</dbReference>
<dbReference type="EC" id="1.8.5.3" evidence="6"/>
<evidence type="ECO:0000256" key="3">
    <source>
        <dbReference type="ARBA" id="ARBA00023004"/>
    </source>
</evidence>
<keyword evidence="3" id="KW-0408">Iron</keyword>
<organism evidence="6 7">
    <name type="scientific">Phaeobacter italicus</name>
    <dbReference type="NCBI Taxonomy" id="481446"/>
    <lineage>
        <taxon>Bacteria</taxon>
        <taxon>Pseudomonadati</taxon>
        <taxon>Pseudomonadota</taxon>
        <taxon>Alphaproteobacteria</taxon>
        <taxon>Rhodobacterales</taxon>
        <taxon>Roseobacteraceae</taxon>
        <taxon>Phaeobacter</taxon>
    </lineage>
</organism>
<dbReference type="PANTHER" id="PTHR43742:SF6">
    <property type="entry name" value="OXIDOREDUCTASE YYAE-RELATED"/>
    <property type="match status" value="1"/>
</dbReference>
<dbReference type="CDD" id="cd02766">
    <property type="entry name" value="MopB_3"/>
    <property type="match status" value="1"/>
</dbReference>
<dbReference type="Gene3D" id="3.40.50.740">
    <property type="match status" value="1"/>
</dbReference>
<dbReference type="Pfam" id="PF04879">
    <property type="entry name" value="Molybdop_Fe4S4"/>
    <property type="match status" value="1"/>
</dbReference>
<dbReference type="SUPFAM" id="SSF50692">
    <property type="entry name" value="ADC-like"/>
    <property type="match status" value="1"/>
</dbReference>
<accession>A0A0H5CWC4</accession>
<dbReference type="GO" id="GO:0046872">
    <property type="term" value="F:metal ion binding"/>
    <property type="evidence" value="ECO:0007669"/>
    <property type="project" value="UniProtKB-KW"/>
</dbReference>
<dbReference type="PANTHER" id="PTHR43742">
    <property type="entry name" value="TRIMETHYLAMINE-N-OXIDE REDUCTASE"/>
    <property type="match status" value="1"/>
</dbReference>
<feature type="domain" description="4Fe-4S Mo/W bis-MGD-type" evidence="5">
    <location>
        <begin position="18"/>
        <end position="75"/>
    </location>
</feature>
<dbReference type="InterPro" id="IPR006657">
    <property type="entry name" value="MoPterin_dinucl-bd_dom"/>
</dbReference>
<keyword evidence="6" id="KW-0560">Oxidoreductase</keyword>
<dbReference type="GO" id="GO:0043546">
    <property type="term" value="F:molybdopterin cofactor binding"/>
    <property type="evidence" value="ECO:0007669"/>
    <property type="project" value="InterPro"/>
</dbReference>
<dbReference type="InterPro" id="IPR009010">
    <property type="entry name" value="Asp_de-COase-like_dom_sf"/>
</dbReference>
<dbReference type="GO" id="GO:0016491">
    <property type="term" value="F:oxidoreductase activity"/>
    <property type="evidence" value="ECO:0007669"/>
    <property type="project" value="UniProtKB-KW"/>
</dbReference>
<keyword evidence="4" id="KW-0411">Iron-sulfur</keyword>
<dbReference type="Pfam" id="PF01568">
    <property type="entry name" value="Molydop_binding"/>
    <property type="match status" value="1"/>
</dbReference>
<dbReference type="InterPro" id="IPR006656">
    <property type="entry name" value="Mopterin_OxRdtase"/>
</dbReference>